<comment type="caution">
    <text evidence="1">The sequence shown here is derived from an EMBL/GenBank/DDBJ whole genome shotgun (WGS) entry which is preliminary data.</text>
</comment>
<dbReference type="OrthoDB" id="992925at2759"/>
<proteinExistence type="predicted"/>
<organism evidence="1 2">
    <name type="scientific">Gossypium klotzschianum</name>
    <dbReference type="NCBI Taxonomy" id="34286"/>
    <lineage>
        <taxon>Eukaryota</taxon>
        <taxon>Viridiplantae</taxon>
        <taxon>Streptophyta</taxon>
        <taxon>Embryophyta</taxon>
        <taxon>Tracheophyta</taxon>
        <taxon>Spermatophyta</taxon>
        <taxon>Magnoliopsida</taxon>
        <taxon>eudicotyledons</taxon>
        <taxon>Gunneridae</taxon>
        <taxon>Pentapetalae</taxon>
        <taxon>rosids</taxon>
        <taxon>malvids</taxon>
        <taxon>Malvales</taxon>
        <taxon>Malvaceae</taxon>
        <taxon>Malvoideae</taxon>
        <taxon>Gossypium</taxon>
    </lineage>
</organism>
<sequence>MLRMLLIKGILKKEAMTMDAKLMLP</sequence>
<reference evidence="1 2" key="1">
    <citation type="journal article" date="2019" name="Genome Biol. Evol.">
        <title>Insights into the evolution of the New World diploid cottons (Gossypium, subgenus Houzingenia) based on genome sequencing.</title>
        <authorList>
            <person name="Grover C.E."/>
            <person name="Arick M.A. 2nd"/>
            <person name="Thrash A."/>
            <person name="Conover J.L."/>
            <person name="Sanders W.S."/>
            <person name="Peterson D.G."/>
            <person name="Frelichowski J.E."/>
            <person name="Scheffler J.A."/>
            <person name="Scheffler B.E."/>
            <person name="Wendel J.F."/>
        </authorList>
    </citation>
    <scope>NUCLEOTIDE SEQUENCE [LARGE SCALE GENOMIC DNA]</scope>
    <source>
        <strain evidence="1">57</strain>
        <tissue evidence="1">Leaf</tissue>
    </source>
</reference>
<keyword evidence="2" id="KW-1185">Reference proteome</keyword>
<gene>
    <name evidence="1" type="ORF">Goklo_017763</name>
</gene>
<dbReference type="Proteomes" id="UP000593573">
    <property type="component" value="Unassembled WGS sequence"/>
</dbReference>
<accession>A0A7J8UIT4</accession>
<name>A0A7J8UIT4_9ROSI</name>
<evidence type="ECO:0000313" key="1">
    <source>
        <dbReference type="EMBL" id="MBA0650333.1"/>
    </source>
</evidence>
<dbReference type="EMBL" id="JABFAB010000006">
    <property type="protein sequence ID" value="MBA0650333.1"/>
    <property type="molecule type" value="Genomic_DNA"/>
</dbReference>
<evidence type="ECO:0000313" key="2">
    <source>
        <dbReference type="Proteomes" id="UP000593573"/>
    </source>
</evidence>
<dbReference type="AlphaFoldDB" id="A0A7J8UIT4"/>
<protein>
    <submittedName>
        <fullName evidence="1">Uncharacterized protein</fullName>
    </submittedName>
</protein>